<keyword evidence="2 6" id="KW-0812">Transmembrane</keyword>
<dbReference type="GO" id="GO:0015648">
    <property type="term" value="F:lipid-linked peptidoglycan transporter activity"/>
    <property type="evidence" value="ECO:0007669"/>
    <property type="project" value="TreeGrafter"/>
</dbReference>
<proteinExistence type="predicted"/>
<dbReference type="AlphaFoldDB" id="A0A841GYS9"/>
<dbReference type="GO" id="GO:0051301">
    <property type="term" value="P:cell division"/>
    <property type="evidence" value="ECO:0007669"/>
    <property type="project" value="UniProtKB-KW"/>
</dbReference>
<name>A0A841GYS9_9BACT</name>
<protein>
    <submittedName>
        <fullName evidence="7">Cell division protein FtsW (Lipid II flippase)</fullName>
    </submittedName>
</protein>
<sequence length="545" mass="59016">MALRDLFRKGRAAGAGPMGVTIAVKQHNRPAEHKAGLVLPGFLWWGLLIAAAFYVLAHLSIATGIWPVHGTSRGAGGTFFRDGIALGAWIAVLVALRALKYRGSWALVVLPILIFCLTRPSQFQLFTDPAYQASGGRAAANDAKATRARLSTIERAYTDEQKALVYQGPPPPMPDPFARAVAQQTEGRGFFARMAANFSVFLAPFALLAGFMLAREPRVMRWIRDHRLIPFLPTLAVFFVLTMGFSSLGKVGKMTPWELFLPIFITIWAATLAEDAYNLARPGAVLEPRRLMNLFLYGAGPVIPFLVIRELGLSIVLAGSMAAMLLVGTRRGWWAGLMLAVWAVLVIAAFRVDERSATRLELAYHPYQNPSSMTEEQAERWGAKLHQMKLFDANTLEGGWLGAGPGRGHAETAPNAADDGYITAIATHWGWLGTMSIVLVYTLFIVQLLSAAARETGAFERTLLTGIAMLLGIPFWLATLGGIRLIPLTGVATAFAAHGGAKLLASAVAVGIAAGLSHRRTREERFDEALAAPGAEARVQGIRIR</sequence>
<dbReference type="Pfam" id="PF01098">
    <property type="entry name" value="FTSW_RODA_SPOVE"/>
    <property type="match status" value="1"/>
</dbReference>
<feature type="transmembrane region" description="Helical" evidence="6">
    <location>
        <begin position="334"/>
        <end position="352"/>
    </location>
</feature>
<accession>A0A841GYS9</accession>
<dbReference type="PANTHER" id="PTHR30474">
    <property type="entry name" value="CELL CYCLE PROTEIN"/>
    <property type="match status" value="1"/>
</dbReference>
<keyword evidence="4 6" id="KW-1133">Transmembrane helix</keyword>
<feature type="transmembrane region" description="Helical" evidence="6">
    <location>
        <begin position="194"/>
        <end position="214"/>
    </location>
</feature>
<evidence type="ECO:0000313" key="7">
    <source>
        <dbReference type="EMBL" id="MBB6070859.1"/>
    </source>
</evidence>
<evidence type="ECO:0000256" key="4">
    <source>
        <dbReference type="ARBA" id="ARBA00022989"/>
    </source>
</evidence>
<gene>
    <name evidence="7" type="ORF">HNQ61_002481</name>
</gene>
<comment type="subcellular location">
    <subcellularLocation>
        <location evidence="1">Membrane</location>
        <topology evidence="1">Multi-pass membrane protein</topology>
    </subcellularLocation>
</comment>
<evidence type="ECO:0000256" key="6">
    <source>
        <dbReference type="SAM" id="Phobius"/>
    </source>
</evidence>
<reference evidence="7 8" key="1">
    <citation type="submission" date="2020-08" db="EMBL/GenBank/DDBJ databases">
        <title>Genomic Encyclopedia of Type Strains, Phase IV (KMG-IV): sequencing the most valuable type-strain genomes for metagenomic binning, comparative biology and taxonomic classification.</title>
        <authorList>
            <person name="Goeker M."/>
        </authorList>
    </citation>
    <scope>NUCLEOTIDE SEQUENCE [LARGE SCALE GENOMIC DNA]</scope>
    <source>
        <strain evidence="7 8">DSM 29007</strain>
    </source>
</reference>
<evidence type="ECO:0000256" key="5">
    <source>
        <dbReference type="ARBA" id="ARBA00023136"/>
    </source>
</evidence>
<organism evidence="7 8">
    <name type="scientific">Longimicrobium terrae</name>
    <dbReference type="NCBI Taxonomy" id="1639882"/>
    <lineage>
        <taxon>Bacteria</taxon>
        <taxon>Pseudomonadati</taxon>
        <taxon>Gemmatimonadota</taxon>
        <taxon>Longimicrobiia</taxon>
        <taxon>Longimicrobiales</taxon>
        <taxon>Longimicrobiaceae</taxon>
        <taxon>Longimicrobium</taxon>
    </lineage>
</organism>
<feature type="transmembrane region" description="Helical" evidence="6">
    <location>
        <begin position="259"/>
        <end position="279"/>
    </location>
</feature>
<dbReference type="GO" id="GO:0032153">
    <property type="term" value="C:cell division site"/>
    <property type="evidence" value="ECO:0007669"/>
    <property type="project" value="TreeGrafter"/>
</dbReference>
<feature type="transmembrane region" description="Helical" evidence="6">
    <location>
        <begin position="42"/>
        <end position="66"/>
    </location>
</feature>
<keyword evidence="8" id="KW-1185">Reference proteome</keyword>
<evidence type="ECO:0000256" key="2">
    <source>
        <dbReference type="ARBA" id="ARBA00022692"/>
    </source>
</evidence>
<dbReference type="GO" id="GO:0008360">
    <property type="term" value="P:regulation of cell shape"/>
    <property type="evidence" value="ECO:0007669"/>
    <property type="project" value="UniProtKB-KW"/>
</dbReference>
<feature type="transmembrane region" description="Helical" evidence="6">
    <location>
        <begin position="429"/>
        <end position="451"/>
    </location>
</feature>
<feature type="transmembrane region" description="Helical" evidence="6">
    <location>
        <begin position="103"/>
        <end position="121"/>
    </location>
</feature>
<feature type="transmembrane region" description="Helical" evidence="6">
    <location>
        <begin position="291"/>
        <end position="307"/>
    </location>
</feature>
<dbReference type="InterPro" id="IPR001182">
    <property type="entry name" value="FtsW/RodA"/>
</dbReference>
<evidence type="ECO:0000256" key="3">
    <source>
        <dbReference type="ARBA" id="ARBA00022960"/>
    </source>
</evidence>
<evidence type="ECO:0000313" key="8">
    <source>
        <dbReference type="Proteomes" id="UP000582837"/>
    </source>
</evidence>
<feature type="transmembrane region" description="Helical" evidence="6">
    <location>
        <begin position="78"/>
        <end position="96"/>
    </location>
</feature>
<keyword evidence="5 6" id="KW-0472">Membrane</keyword>
<feature type="transmembrane region" description="Helical" evidence="6">
    <location>
        <begin position="495"/>
        <end position="516"/>
    </location>
</feature>
<feature type="transmembrane region" description="Helical" evidence="6">
    <location>
        <begin position="463"/>
        <end position="483"/>
    </location>
</feature>
<dbReference type="RefSeq" id="WP_170033221.1">
    <property type="nucleotide sequence ID" value="NZ_JABDTL010000001.1"/>
</dbReference>
<keyword evidence="7" id="KW-0132">Cell division</keyword>
<evidence type="ECO:0000256" key="1">
    <source>
        <dbReference type="ARBA" id="ARBA00004141"/>
    </source>
</evidence>
<keyword evidence="3" id="KW-0133">Cell shape</keyword>
<keyword evidence="7" id="KW-0131">Cell cycle</keyword>
<feature type="transmembrane region" description="Helical" evidence="6">
    <location>
        <begin position="226"/>
        <end position="247"/>
    </location>
</feature>
<dbReference type="GO" id="GO:0005886">
    <property type="term" value="C:plasma membrane"/>
    <property type="evidence" value="ECO:0007669"/>
    <property type="project" value="TreeGrafter"/>
</dbReference>
<dbReference type="Proteomes" id="UP000582837">
    <property type="component" value="Unassembled WGS sequence"/>
</dbReference>
<dbReference type="EMBL" id="JACHIA010000006">
    <property type="protein sequence ID" value="MBB6070859.1"/>
    <property type="molecule type" value="Genomic_DNA"/>
</dbReference>
<comment type="caution">
    <text evidence="7">The sequence shown here is derived from an EMBL/GenBank/DDBJ whole genome shotgun (WGS) entry which is preliminary data.</text>
</comment>